<comment type="caution">
    <text evidence="1">The sequence shown here is derived from an EMBL/GenBank/DDBJ whole genome shotgun (WGS) entry which is preliminary data.</text>
</comment>
<sequence>MILSFGEIQEPHEIVNIAYSFAQQKQSVWFEEELPIDPVMRVVGMLEQQAEQLKADGVKNIKIQIVQGVDKDGDPVINVWGMGTIIKLKNKQENQEEPSDAN</sequence>
<name>A0ABY1NKQ8_9BACT</name>
<protein>
    <recommendedName>
        <fullName evidence="3">Heavy metal-binding domain-containing protein</fullName>
    </recommendedName>
</protein>
<organism evidence="1 2">
    <name type="scientific">Desulfurobacterium pacificum</name>
    <dbReference type="NCBI Taxonomy" id="240166"/>
    <lineage>
        <taxon>Bacteria</taxon>
        <taxon>Pseudomonadati</taxon>
        <taxon>Aquificota</taxon>
        <taxon>Aquificia</taxon>
        <taxon>Desulfurobacteriales</taxon>
        <taxon>Desulfurobacteriaceae</taxon>
        <taxon>Desulfurobacterium</taxon>
    </lineage>
</organism>
<reference evidence="1 2" key="1">
    <citation type="submission" date="2017-05" db="EMBL/GenBank/DDBJ databases">
        <authorList>
            <person name="Varghese N."/>
            <person name="Submissions S."/>
        </authorList>
    </citation>
    <scope>NUCLEOTIDE SEQUENCE [LARGE SCALE GENOMIC DNA]</scope>
    <source>
        <strain evidence="1 2">DSM 15522</strain>
    </source>
</reference>
<accession>A0ABY1NKQ8</accession>
<dbReference type="Proteomes" id="UP001157911">
    <property type="component" value="Unassembled WGS sequence"/>
</dbReference>
<evidence type="ECO:0000313" key="1">
    <source>
        <dbReference type="EMBL" id="SMP11786.1"/>
    </source>
</evidence>
<evidence type="ECO:0000313" key="2">
    <source>
        <dbReference type="Proteomes" id="UP001157911"/>
    </source>
</evidence>
<proteinExistence type="predicted"/>
<keyword evidence="2" id="KW-1185">Reference proteome</keyword>
<evidence type="ECO:0008006" key="3">
    <source>
        <dbReference type="Google" id="ProtNLM"/>
    </source>
</evidence>
<dbReference type="RefSeq" id="WP_283400450.1">
    <property type="nucleotide sequence ID" value="NZ_FXUB01000002.1"/>
</dbReference>
<dbReference type="EMBL" id="FXUB01000002">
    <property type="protein sequence ID" value="SMP11786.1"/>
    <property type="molecule type" value="Genomic_DNA"/>
</dbReference>
<gene>
    <name evidence="1" type="ORF">SAMN06265339_0970</name>
</gene>